<dbReference type="EMBL" id="AALD02000009">
    <property type="protein sequence ID" value="EEQ11334.1"/>
    <property type="molecule type" value="Genomic_DNA"/>
</dbReference>
<protein>
    <submittedName>
        <fullName evidence="1">Uncharacterized protein</fullName>
    </submittedName>
</protein>
<name>A0ABM9YBW5_YERMW</name>
<organism evidence="1 2">
    <name type="scientific">Yersinia mollaretii (strain ATCC 43969 / DSM 18520 / CIP 103324 / CNY 7263 / WAIP 204)</name>
    <dbReference type="NCBI Taxonomy" id="349967"/>
    <lineage>
        <taxon>Bacteria</taxon>
        <taxon>Pseudomonadati</taxon>
        <taxon>Pseudomonadota</taxon>
        <taxon>Gammaproteobacteria</taxon>
        <taxon>Enterobacterales</taxon>
        <taxon>Yersiniaceae</taxon>
        <taxon>Yersinia</taxon>
    </lineage>
</organism>
<evidence type="ECO:0000313" key="1">
    <source>
        <dbReference type="EMBL" id="EEQ11334.1"/>
    </source>
</evidence>
<proteinExistence type="predicted"/>
<accession>A0ABM9YBW5</accession>
<sequence>MTCITIKKEKCRGEIAQMINPQSGSMNVGQQVCGKGYSDTSAVLAVNYNF</sequence>
<keyword evidence="2" id="KW-1185">Reference proteome</keyword>
<evidence type="ECO:0000313" key="2">
    <source>
        <dbReference type="Proteomes" id="UP000003027"/>
    </source>
</evidence>
<gene>
    <name evidence="1" type="ORF">ymoll0001_30120</name>
</gene>
<reference evidence="1" key="1">
    <citation type="submission" date="2008-12" db="EMBL/GenBank/DDBJ databases">
        <title>Annotation of the Yersinia mollaretii ATCC 43969 genome.</title>
        <authorList>
            <person name="Read T.D."/>
            <person name="Akmal A."/>
            <person name="Bishop-Lilly K."/>
            <person name="Chen P.E."/>
            <person name="Cook C."/>
            <person name="Kiley M.P."/>
            <person name="Lentz S."/>
            <person name="Mateczun A."/>
            <person name="Nagarajan N."/>
            <person name="Nolan N."/>
            <person name="Osborne B.I."/>
            <person name="Pop M."/>
            <person name="Sozhamannan S."/>
            <person name="Stewart A.C."/>
            <person name="Sulakvelidze A."/>
            <person name="Thomason B."/>
            <person name="Willner K."/>
            <person name="Zwick M.E."/>
        </authorList>
    </citation>
    <scope>NUCLEOTIDE SEQUENCE [LARGE SCALE GENOMIC DNA]</scope>
    <source>
        <strain evidence="1">ATCC 43969</strain>
    </source>
</reference>
<comment type="caution">
    <text evidence="1">The sequence shown here is derived from an EMBL/GenBank/DDBJ whole genome shotgun (WGS) entry which is preliminary data.</text>
</comment>
<dbReference type="Proteomes" id="UP000003027">
    <property type="component" value="Unassembled WGS sequence"/>
</dbReference>